<dbReference type="STRING" id="200361.A0A453SSE2"/>
<accession>A0A453SSE2</accession>
<keyword evidence="19" id="KW-1185">Reference proteome</keyword>
<dbReference type="PIRSF" id="PIRSF036573">
    <property type="entry name" value="REV1"/>
    <property type="match status" value="1"/>
</dbReference>
<dbReference type="InterPro" id="IPR036420">
    <property type="entry name" value="BRCT_dom_sf"/>
</dbReference>
<evidence type="ECO:0000256" key="11">
    <source>
        <dbReference type="ARBA" id="ARBA00023204"/>
    </source>
</evidence>
<keyword evidence="6 13" id="KW-0548">Nucleotidyltransferase</keyword>
<dbReference type="CDD" id="cd17719">
    <property type="entry name" value="BRCT_Rev1"/>
    <property type="match status" value="1"/>
</dbReference>
<dbReference type="Pfam" id="PF21999">
    <property type="entry name" value="IMS_HHH_1"/>
    <property type="match status" value="1"/>
</dbReference>
<dbReference type="Gene3D" id="3.40.50.10190">
    <property type="entry name" value="BRCT domain"/>
    <property type="match status" value="1"/>
</dbReference>
<dbReference type="InterPro" id="IPR017961">
    <property type="entry name" value="DNA_pol_Y-fam_little_finger"/>
</dbReference>
<dbReference type="SMART" id="SM00292">
    <property type="entry name" value="BRCT"/>
    <property type="match status" value="1"/>
</dbReference>
<evidence type="ECO:0000256" key="2">
    <source>
        <dbReference type="ARBA" id="ARBA00010945"/>
    </source>
</evidence>
<evidence type="ECO:0000256" key="12">
    <source>
        <dbReference type="ARBA" id="ARBA00023242"/>
    </source>
</evidence>
<dbReference type="FunFam" id="3.30.70.270:FF:000019">
    <property type="entry name" value="DNA repair protein REV1"/>
    <property type="match status" value="1"/>
</dbReference>
<keyword evidence="5 13" id="KW-0808">Transferase</keyword>
<comment type="cofactor">
    <cofactor evidence="14">
        <name>Mg(2+)</name>
        <dbReference type="ChEBI" id="CHEBI:18420"/>
    </cofactor>
    <text evidence="14">Binds 2 magnesium ions.</text>
</comment>
<evidence type="ECO:0000256" key="8">
    <source>
        <dbReference type="ARBA" id="ARBA00022763"/>
    </source>
</evidence>
<keyword evidence="8 13" id="KW-0227">DNA damage</keyword>
<dbReference type="Gramene" id="AET7Gv21052600.9">
    <property type="protein sequence ID" value="AET7Gv21052600.9"/>
    <property type="gene ID" value="AET7Gv21052600"/>
</dbReference>
<dbReference type="FunFam" id="3.40.50.10190:FF:000011">
    <property type="entry name" value="DNA repair protein REV1"/>
    <property type="match status" value="1"/>
</dbReference>
<evidence type="ECO:0000256" key="10">
    <source>
        <dbReference type="ARBA" id="ARBA00023125"/>
    </source>
</evidence>
<dbReference type="Pfam" id="PF00817">
    <property type="entry name" value="IMS"/>
    <property type="match status" value="1"/>
</dbReference>
<reference evidence="19" key="1">
    <citation type="journal article" date="2014" name="Science">
        <title>Ancient hybridizations among the ancestral genomes of bread wheat.</title>
        <authorList>
            <consortium name="International Wheat Genome Sequencing Consortium,"/>
            <person name="Marcussen T."/>
            <person name="Sandve S.R."/>
            <person name="Heier L."/>
            <person name="Spannagl M."/>
            <person name="Pfeifer M."/>
            <person name="Jakobsen K.S."/>
            <person name="Wulff B.B."/>
            <person name="Steuernagel B."/>
            <person name="Mayer K.F."/>
            <person name="Olsen O.A."/>
        </authorList>
    </citation>
    <scope>NUCLEOTIDE SEQUENCE [LARGE SCALE GENOMIC DNA]</scope>
    <source>
        <strain evidence="19">cv. AL8/78</strain>
    </source>
</reference>
<proteinExistence type="inferred from homology"/>
<dbReference type="InterPro" id="IPR036775">
    <property type="entry name" value="DNA_pol_Y-fam_lit_finger_sf"/>
</dbReference>
<dbReference type="Gene3D" id="6.10.250.1490">
    <property type="match status" value="1"/>
</dbReference>
<feature type="domain" description="BRCT" evidence="16">
    <location>
        <begin position="112"/>
        <end position="203"/>
    </location>
</feature>
<reference evidence="18" key="4">
    <citation type="submission" date="2019-03" db="UniProtKB">
        <authorList>
            <consortium name="EnsemblPlants"/>
        </authorList>
    </citation>
    <scope>IDENTIFICATION</scope>
</reference>
<keyword evidence="10 13" id="KW-0238">DNA-binding</keyword>
<evidence type="ECO:0000256" key="4">
    <source>
        <dbReference type="ARBA" id="ARBA00022634"/>
    </source>
</evidence>
<dbReference type="GO" id="GO:0042276">
    <property type="term" value="P:error-prone translesion synthesis"/>
    <property type="evidence" value="ECO:0007669"/>
    <property type="project" value="InterPro"/>
</dbReference>
<feature type="domain" description="UmuC" evidence="17">
    <location>
        <begin position="451"/>
        <end position="632"/>
    </location>
</feature>
<dbReference type="GO" id="GO:0006281">
    <property type="term" value="P:DNA repair"/>
    <property type="evidence" value="ECO:0007669"/>
    <property type="project" value="UniProtKB-KW"/>
</dbReference>
<evidence type="ECO:0000256" key="7">
    <source>
        <dbReference type="ARBA" id="ARBA00022723"/>
    </source>
</evidence>
<evidence type="ECO:0000256" key="1">
    <source>
        <dbReference type="ARBA" id="ARBA00004123"/>
    </source>
</evidence>
<evidence type="ECO:0000259" key="16">
    <source>
        <dbReference type="PROSITE" id="PS50172"/>
    </source>
</evidence>
<dbReference type="FunFam" id="3.30.1490.100:FF:000001">
    <property type="entry name" value="DNA repair protein REV1"/>
    <property type="match status" value="1"/>
</dbReference>
<dbReference type="InterPro" id="IPR001126">
    <property type="entry name" value="UmuC"/>
</dbReference>
<dbReference type="PROSITE" id="PS50173">
    <property type="entry name" value="UMUC"/>
    <property type="match status" value="1"/>
</dbReference>
<evidence type="ECO:0000256" key="15">
    <source>
        <dbReference type="SAM" id="MobiDB-lite"/>
    </source>
</evidence>
<dbReference type="GO" id="GO:0070987">
    <property type="term" value="P:error-free translesion synthesis"/>
    <property type="evidence" value="ECO:0007669"/>
    <property type="project" value="TreeGrafter"/>
</dbReference>
<evidence type="ECO:0000313" key="19">
    <source>
        <dbReference type="Proteomes" id="UP000015105"/>
    </source>
</evidence>
<dbReference type="SUPFAM" id="SSF56672">
    <property type="entry name" value="DNA/RNA polymerases"/>
    <property type="match status" value="1"/>
</dbReference>
<feature type="binding site" evidence="14">
    <location>
        <position position="455"/>
    </location>
    <ligand>
        <name>Mg(2+)</name>
        <dbReference type="ChEBI" id="CHEBI:18420"/>
        <label>1</label>
    </ligand>
</feature>
<evidence type="ECO:0000256" key="5">
    <source>
        <dbReference type="ARBA" id="ARBA00022679"/>
    </source>
</evidence>
<dbReference type="FunFam" id="3.40.1170.60:FF:000004">
    <property type="entry name" value="DNA repair protein REV1"/>
    <property type="match status" value="1"/>
</dbReference>
<keyword evidence="4 13" id="KW-0237">DNA synthesis</keyword>
<comment type="function">
    <text evidence="13">Deoxycytidyl transferase involved in DNA repair. Transfers a dCMP residue from dCTP to the 3'-end of a DNA primer in a template-dependent reaction. May assist in the first step in the bypass of abasic lesions by the insertion of a nucleotide opposite the lesion. Required for normal induction of mutations by physical and chemical agents.</text>
</comment>
<evidence type="ECO:0000256" key="14">
    <source>
        <dbReference type="PIRSR" id="PIRSR036573-2"/>
    </source>
</evidence>
<dbReference type="PROSITE" id="PS50172">
    <property type="entry name" value="BRCT"/>
    <property type="match status" value="1"/>
</dbReference>
<dbReference type="Gene3D" id="3.30.70.270">
    <property type="match status" value="1"/>
</dbReference>
<evidence type="ECO:0000256" key="6">
    <source>
        <dbReference type="ARBA" id="ARBA00022695"/>
    </source>
</evidence>
<dbReference type="Proteomes" id="UP000015105">
    <property type="component" value="Chromosome 7D"/>
</dbReference>
<dbReference type="EnsemblPlants" id="AET7Gv21052600.9">
    <property type="protein sequence ID" value="AET7Gv21052600.9"/>
    <property type="gene ID" value="AET7Gv21052600"/>
</dbReference>
<feature type="region of interest" description="Disordered" evidence="15">
    <location>
        <begin position="1"/>
        <end position="80"/>
    </location>
</feature>
<reference evidence="18" key="5">
    <citation type="journal article" date="2021" name="G3 (Bethesda)">
        <title>Aegilops tauschii genome assembly Aet v5.0 features greater sequence contiguity and improved annotation.</title>
        <authorList>
            <person name="Wang L."/>
            <person name="Zhu T."/>
            <person name="Rodriguez J.C."/>
            <person name="Deal K.R."/>
            <person name="Dubcovsky J."/>
            <person name="McGuire P.E."/>
            <person name="Lux T."/>
            <person name="Spannagl M."/>
            <person name="Mayer K.F.X."/>
            <person name="Baldrich P."/>
            <person name="Meyers B.C."/>
            <person name="Huo N."/>
            <person name="Gu Y.Q."/>
            <person name="Zhou H."/>
            <person name="Devos K.M."/>
            <person name="Bennetzen J.L."/>
            <person name="Unver T."/>
            <person name="Budak H."/>
            <person name="Gulick P.J."/>
            <person name="Galiba G."/>
            <person name="Kalapos B."/>
            <person name="Nelson D.R."/>
            <person name="Li P."/>
            <person name="You F.M."/>
            <person name="Luo M.C."/>
            <person name="Dvorak J."/>
        </authorList>
    </citation>
    <scope>NUCLEOTIDE SEQUENCE [LARGE SCALE GENOMIC DNA]</scope>
    <source>
        <strain evidence="18">cv. AL8/78</strain>
    </source>
</reference>
<evidence type="ECO:0000313" key="18">
    <source>
        <dbReference type="EnsemblPlants" id="AET7Gv21052600.9"/>
    </source>
</evidence>
<protein>
    <recommendedName>
        <fullName evidence="3 13">DNA repair protein REV1</fullName>
        <ecNumber evidence="13">2.7.7.-</ecNumber>
    </recommendedName>
</protein>
<organism evidence="18 19">
    <name type="scientific">Aegilops tauschii subsp. strangulata</name>
    <name type="common">Goatgrass</name>
    <dbReference type="NCBI Taxonomy" id="200361"/>
    <lineage>
        <taxon>Eukaryota</taxon>
        <taxon>Viridiplantae</taxon>
        <taxon>Streptophyta</taxon>
        <taxon>Embryophyta</taxon>
        <taxon>Tracheophyta</taxon>
        <taxon>Spermatophyta</taxon>
        <taxon>Magnoliopsida</taxon>
        <taxon>Liliopsida</taxon>
        <taxon>Poales</taxon>
        <taxon>Poaceae</taxon>
        <taxon>BOP clade</taxon>
        <taxon>Pooideae</taxon>
        <taxon>Triticodae</taxon>
        <taxon>Triticeae</taxon>
        <taxon>Triticinae</taxon>
        <taxon>Aegilops</taxon>
    </lineage>
</organism>
<feature type="compositionally biased region" description="Pro residues" evidence="15">
    <location>
        <begin position="13"/>
        <end position="22"/>
    </location>
</feature>
<dbReference type="EC" id="2.7.7.-" evidence="13"/>
<dbReference type="Gene3D" id="3.30.1490.100">
    <property type="entry name" value="DNA polymerase, Y-family, little finger domain"/>
    <property type="match status" value="1"/>
</dbReference>
<name>A0A453SSE2_AEGTS</name>
<dbReference type="GO" id="GO:0003684">
    <property type="term" value="F:damaged DNA binding"/>
    <property type="evidence" value="ECO:0007669"/>
    <property type="project" value="UniProtKB-UniRule"/>
</dbReference>
<keyword evidence="9 14" id="KW-0460">Magnesium</keyword>
<dbReference type="InterPro" id="IPR001357">
    <property type="entry name" value="BRCT_dom"/>
</dbReference>
<evidence type="ECO:0000259" key="17">
    <source>
        <dbReference type="PROSITE" id="PS50173"/>
    </source>
</evidence>
<dbReference type="SUPFAM" id="SSF100879">
    <property type="entry name" value="Lesion bypass DNA polymerase (Y-family), little finger domain"/>
    <property type="match status" value="1"/>
</dbReference>
<dbReference type="InterPro" id="IPR043128">
    <property type="entry name" value="Rev_trsase/Diguanyl_cyclase"/>
</dbReference>
<dbReference type="GO" id="GO:0046872">
    <property type="term" value="F:metal ion binding"/>
    <property type="evidence" value="ECO:0007669"/>
    <property type="project" value="UniProtKB-KW"/>
</dbReference>
<dbReference type="InterPro" id="IPR043502">
    <property type="entry name" value="DNA/RNA_pol_sf"/>
</dbReference>
<feature type="binding site" evidence="14">
    <location>
        <position position="553"/>
    </location>
    <ligand>
        <name>Mg(2+)</name>
        <dbReference type="ChEBI" id="CHEBI:18420"/>
        <label>1</label>
    </ligand>
</feature>
<keyword evidence="12 13" id="KW-0539">Nucleus</keyword>
<evidence type="ECO:0000256" key="3">
    <source>
        <dbReference type="ARBA" id="ARBA00020399"/>
    </source>
</evidence>
<feature type="compositionally biased region" description="Low complexity" evidence="15">
    <location>
        <begin position="60"/>
        <end position="76"/>
    </location>
</feature>
<dbReference type="GO" id="GO:0017125">
    <property type="term" value="F:deoxycytidyl transferase activity"/>
    <property type="evidence" value="ECO:0007669"/>
    <property type="project" value="TreeGrafter"/>
</dbReference>
<dbReference type="InterPro" id="IPR012112">
    <property type="entry name" value="REV1"/>
</dbReference>
<sequence length="1194" mass="130861">STAPLFDSRAPENSPPHSPLPPAMSTSSGRRSSPPARPEASSSGQKRARGDDDPGTSLVSNPDSASASAPAPAQNPRRGFASSPFADFGSYMSAKNSKLSAQFDADASTSAAPGALFAGVSIFIDGFTVPSSQELKEIMLNNGGRFVNYFSRHTVTHIICTHLPESKMRNMRAFSKGLPVVKPGWVVDSLAENRLLSWVPYQISQHNSSSRKQMKLSAFFSGKQNGIRYQSNQNDENKDLEFQTSSAQEGSRDQTESCEQEGPLLNVEVAEDSLSSDEHRVPLMNVEVAEDSLSSDEHEVPLMNVEVAEDSLSSDEHGVSTFEERDGEDFAVDEDDNACKIAFSESMDNDMDPELHVAQSPDATSRCSDVCGTGSVGSHLSIGSLEKDTAKSSSRSHSTLTDPNFVENYFKHSRLHFIGTWRNRYRKRFSNLPGAKSSKGNNDHSGKKKTIIHIDMDCFFVSVVIRNRPELHDKPVAVCHSDNPKGTAEISSANYPARNYGIKAGMFVRDAKARCPHLTVVPYNFDAYGEVADQFYGILHKYCTKVQALSCDEAFLDMTECLHDNPEEVTERMRNEIFGTTKCTASAGIAENRLLARLATRSAKPNGQLFISSEKVDDYLSTLPIKALPGIGYTVSDKLKSKEVEHCGQLRNISKDALHKDFGKKISNMLWNYCRGIDHSVVEAVQETKSVGAEVNWGVRFNENKDADNFLVNLSREVSLRLQGCGLQGRTITLKVKTRRKGAGEPLKFMGCGDCETMSRSTTMTGATDNLVTLQRIARQLFAALHVDVKEVRGVGLKMSKLEHADLGRGAQQGNMLKSWLGSSSEKLKKQCSERTCFLGNSDGAGATTSEVRNLGSSRPSLTGVASHSSKVKLTSGRSTRVHAAELPPLSELDLEVLKNLPPEIISEMNDMYKGELHGFLGTIKGDEGKESNSKSCVLPAVNQNSVPVCNARLHQYGERTDSMHLEKRNNIKGASDQEVQTAHASCSRANELIDTESVTRLDFMPNSLSQADFTVLQELPEDVRADLFNVIPLHRPIDPTCCTSNVTENKSLKNGGTDDPKNPVICVLPGSSQKWAEQFRVSSSLLLNAIAEQHANSISSQPLSSILEHVASLLPLCPTSGSEEWSDTLSRLSVLLTEYIHLKVDSDIEELYKCFLLLKRFSSASELFLELHNSILPLLQDSITQHYGGTLRL</sequence>
<feature type="compositionally biased region" description="Low complexity" evidence="15">
    <location>
        <begin position="23"/>
        <end position="43"/>
    </location>
</feature>
<dbReference type="AlphaFoldDB" id="A0A453SSE2"/>
<feature type="region of interest" description="Disordered" evidence="15">
    <location>
        <begin position="242"/>
        <end position="262"/>
    </location>
</feature>
<dbReference type="GO" id="GO:0005634">
    <property type="term" value="C:nucleus"/>
    <property type="evidence" value="ECO:0007669"/>
    <property type="project" value="UniProtKB-SubCell"/>
</dbReference>
<feature type="binding site" evidence="14">
    <location>
        <position position="552"/>
    </location>
    <ligand>
        <name>Mg(2+)</name>
        <dbReference type="ChEBI" id="CHEBI:18420"/>
        <label>1</label>
    </ligand>
</feature>
<keyword evidence="7 14" id="KW-0479">Metal-binding</keyword>
<dbReference type="Gene3D" id="1.10.150.20">
    <property type="entry name" value="5' to 3' exonuclease, C-terminal subdomain"/>
    <property type="match status" value="1"/>
</dbReference>
<comment type="subcellular location">
    <subcellularLocation>
        <location evidence="1 13">Nucleus</location>
    </subcellularLocation>
</comment>
<dbReference type="Pfam" id="PF11799">
    <property type="entry name" value="IMS_C"/>
    <property type="match status" value="1"/>
</dbReference>
<dbReference type="CDD" id="cd01701">
    <property type="entry name" value="PolY_Rev1"/>
    <property type="match status" value="1"/>
</dbReference>
<keyword evidence="11 13" id="KW-0234">DNA repair</keyword>
<dbReference type="GO" id="GO:0003887">
    <property type="term" value="F:DNA-directed DNA polymerase activity"/>
    <property type="evidence" value="ECO:0007669"/>
    <property type="project" value="InterPro"/>
</dbReference>
<dbReference type="PANTHER" id="PTHR45990">
    <property type="entry name" value="DNA REPAIR PROTEIN REV1"/>
    <property type="match status" value="1"/>
</dbReference>
<dbReference type="PANTHER" id="PTHR45990:SF1">
    <property type="entry name" value="DNA REPAIR PROTEIN REV1"/>
    <property type="match status" value="1"/>
</dbReference>
<dbReference type="Gene3D" id="3.40.1170.60">
    <property type="match status" value="1"/>
</dbReference>
<evidence type="ECO:0000256" key="9">
    <source>
        <dbReference type="ARBA" id="ARBA00022842"/>
    </source>
</evidence>
<dbReference type="SUPFAM" id="SSF52113">
    <property type="entry name" value="BRCT domain"/>
    <property type="match status" value="1"/>
</dbReference>
<comment type="similarity">
    <text evidence="2 13">Belongs to the DNA polymerase type-Y family.</text>
</comment>
<dbReference type="InterPro" id="IPR053848">
    <property type="entry name" value="IMS_HHH_1"/>
</dbReference>
<dbReference type="Pfam" id="PF00533">
    <property type="entry name" value="BRCT"/>
    <property type="match status" value="1"/>
</dbReference>
<evidence type="ECO:0000256" key="13">
    <source>
        <dbReference type="PIRNR" id="PIRNR036573"/>
    </source>
</evidence>
<reference evidence="19" key="2">
    <citation type="journal article" date="2017" name="Nat. Plants">
        <title>The Aegilops tauschii genome reveals multiple impacts of transposons.</title>
        <authorList>
            <person name="Zhao G."/>
            <person name="Zou C."/>
            <person name="Li K."/>
            <person name="Wang K."/>
            <person name="Li T."/>
            <person name="Gao L."/>
            <person name="Zhang X."/>
            <person name="Wang H."/>
            <person name="Yang Z."/>
            <person name="Liu X."/>
            <person name="Jiang W."/>
            <person name="Mao L."/>
            <person name="Kong X."/>
            <person name="Jiao Y."/>
            <person name="Jia J."/>
        </authorList>
    </citation>
    <scope>NUCLEOTIDE SEQUENCE [LARGE SCALE GENOMIC DNA]</scope>
    <source>
        <strain evidence="19">cv. AL8/78</strain>
    </source>
</reference>
<reference evidence="18" key="3">
    <citation type="journal article" date="2017" name="Nature">
        <title>Genome sequence of the progenitor of the wheat D genome Aegilops tauschii.</title>
        <authorList>
            <person name="Luo M.C."/>
            <person name="Gu Y.Q."/>
            <person name="Puiu D."/>
            <person name="Wang H."/>
            <person name="Twardziok S.O."/>
            <person name="Deal K.R."/>
            <person name="Huo N."/>
            <person name="Zhu T."/>
            <person name="Wang L."/>
            <person name="Wang Y."/>
            <person name="McGuire P.E."/>
            <person name="Liu S."/>
            <person name="Long H."/>
            <person name="Ramasamy R.K."/>
            <person name="Rodriguez J.C."/>
            <person name="Van S.L."/>
            <person name="Yuan L."/>
            <person name="Wang Z."/>
            <person name="Xia Z."/>
            <person name="Xiao L."/>
            <person name="Anderson O.D."/>
            <person name="Ouyang S."/>
            <person name="Liang Y."/>
            <person name="Zimin A.V."/>
            <person name="Pertea G."/>
            <person name="Qi P."/>
            <person name="Bennetzen J.L."/>
            <person name="Dai X."/>
            <person name="Dawson M.W."/>
            <person name="Muller H.G."/>
            <person name="Kugler K."/>
            <person name="Rivarola-Duarte L."/>
            <person name="Spannagl M."/>
            <person name="Mayer K.F.X."/>
            <person name="Lu F.H."/>
            <person name="Bevan M.W."/>
            <person name="Leroy P."/>
            <person name="Li P."/>
            <person name="You F.M."/>
            <person name="Sun Q."/>
            <person name="Liu Z."/>
            <person name="Lyons E."/>
            <person name="Wicker T."/>
            <person name="Salzberg S.L."/>
            <person name="Devos K.M."/>
            <person name="Dvorak J."/>
        </authorList>
    </citation>
    <scope>NUCLEOTIDE SEQUENCE [LARGE SCALE GENOMIC DNA]</scope>
    <source>
        <strain evidence="18">cv. AL8/78</strain>
    </source>
</reference>
<dbReference type="NCBIfam" id="NF002677">
    <property type="entry name" value="PRK02406.1"/>
    <property type="match status" value="1"/>
</dbReference>